<dbReference type="Pfam" id="PF18982">
    <property type="entry name" value="JetA"/>
    <property type="match status" value="1"/>
</dbReference>
<evidence type="ECO:0000313" key="1">
    <source>
        <dbReference type="EMBL" id="MCK0085351.1"/>
    </source>
</evidence>
<organism evidence="1 2">
    <name type="scientific">Clostridium symbiosum</name>
    <name type="common">Bacteroides symbiosus</name>
    <dbReference type="NCBI Taxonomy" id="1512"/>
    <lineage>
        <taxon>Bacteria</taxon>
        <taxon>Bacillati</taxon>
        <taxon>Bacillota</taxon>
        <taxon>Clostridia</taxon>
        <taxon>Lachnospirales</taxon>
        <taxon>Lachnospiraceae</taxon>
        <taxon>Otoolea</taxon>
    </lineage>
</organism>
<protein>
    <submittedName>
        <fullName evidence="1">DUF5716 family protein</fullName>
    </submittedName>
</protein>
<evidence type="ECO:0000313" key="2">
    <source>
        <dbReference type="Proteomes" id="UP001203136"/>
    </source>
</evidence>
<reference evidence="1" key="1">
    <citation type="journal article" date="2022" name="Cell Host Microbe">
        <title>Colonization of the live biotherapeutic product VE303 and modulation of the microbiota and metabolites in healthy volunteers.</title>
        <authorList>
            <person name="Dsouza M."/>
            <person name="Menon R."/>
            <person name="Crossette E."/>
            <person name="Bhattarai S.K."/>
            <person name="Schneider J."/>
            <person name="Kim Y.G."/>
            <person name="Reddy S."/>
            <person name="Caballero S."/>
            <person name="Felix C."/>
            <person name="Cornacchione L."/>
            <person name="Hendrickson J."/>
            <person name="Watson A.R."/>
            <person name="Minot S.S."/>
            <person name="Greenfield N."/>
            <person name="Schopf L."/>
            <person name="Szabady R."/>
            <person name="Patarroyo J."/>
            <person name="Smith W."/>
            <person name="Harrison P."/>
            <person name="Kuijper E.J."/>
            <person name="Kelly C.P."/>
            <person name="Olle B."/>
            <person name="Bobilev D."/>
            <person name="Silber J.L."/>
            <person name="Bucci V."/>
            <person name="Roberts B."/>
            <person name="Faith J."/>
            <person name="Norman J.M."/>
        </authorList>
    </citation>
    <scope>NUCLEOTIDE SEQUENCE</scope>
    <source>
        <strain evidence="1">VE303-04</strain>
    </source>
</reference>
<name>A0AAW5EZ50_CLOSY</name>
<dbReference type="InterPro" id="IPR043773">
    <property type="entry name" value="JetA"/>
</dbReference>
<dbReference type="RefSeq" id="WP_024739280.1">
    <property type="nucleotide sequence ID" value="NZ_JAINVB010000001.1"/>
</dbReference>
<dbReference type="AlphaFoldDB" id="A0AAW5EZ50"/>
<proteinExistence type="predicted"/>
<sequence length="472" mass="55804">MRLMNEIPDRFWSLFRSVNRPVYIEALLKINEEYEYSNYFLSREACIRILGEHFARKKYVIWQDELEDELDTLEPPATRVLGWLLRAGWLRKVDDYASMTANIVIPDYAAVMLEAFRRLHSDEEDETQIYIQNIYAILFSLKNDRRAGLSLLGTALVNTKKLNKTLQDMLHNMDKFFAGLLQQKNYANLLKDHLEGYVEEIVRKKYHILKTSDNFYLYKTDIKHWIGEMRDDEQWLEALVRKSAVDSYGLLSAGRTAEEEQKAAETRMMEDILEKLSQIERGFDDIEHRISNMDKEHSRYVRATVTRLNYLLNQEDNTKGLIIRLLNRLADDGEQENMLTETGKRMNLSQMNILSEASLYKRRKVKADFSKNLEPDEEDKELTTEEILNLNRVKNRYSRSDIENFITQRAVSGKMEADADTVSCDEEFEKLILAYDYSTRQKSRYLVEEEEAEMIDNGRYRYPKLVFVRRNE</sequence>
<comment type="caution">
    <text evidence="1">The sequence shown here is derived from an EMBL/GenBank/DDBJ whole genome shotgun (WGS) entry which is preliminary data.</text>
</comment>
<dbReference type="EMBL" id="JAINVB010000001">
    <property type="protein sequence ID" value="MCK0085351.1"/>
    <property type="molecule type" value="Genomic_DNA"/>
</dbReference>
<gene>
    <name evidence="1" type="ORF">K5I21_05605</name>
</gene>
<accession>A0AAW5EZ50</accession>
<dbReference type="Proteomes" id="UP001203136">
    <property type="component" value="Unassembled WGS sequence"/>
</dbReference>